<accession>A0A840E7N8</accession>
<evidence type="ECO:0000313" key="1">
    <source>
        <dbReference type="EMBL" id="MBB4079277.1"/>
    </source>
</evidence>
<name>A0A840E7N8_9BACT</name>
<gene>
    <name evidence="1" type="ORF">GGR28_001897</name>
</gene>
<dbReference type="InterPro" id="IPR026444">
    <property type="entry name" value="Secre_tail"/>
</dbReference>
<evidence type="ECO:0008006" key="3">
    <source>
        <dbReference type="Google" id="ProtNLM"/>
    </source>
</evidence>
<dbReference type="RefSeq" id="WP_183495530.1">
    <property type="nucleotide sequence ID" value="NZ_JACIFF010000004.1"/>
</dbReference>
<sequence>MGSPEQAAALEVWPQPASAAAVRIRAAGLEGQTGHLYAATGRLITSFQLTGQTQSLPSFDLASGLYLLRIGGKHPITQRLLIR</sequence>
<proteinExistence type="predicted"/>
<protein>
    <recommendedName>
        <fullName evidence="3">Secretion system C-terminal sorting domain-containing protein</fullName>
    </recommendedName>
</protein>
<evidence type="ECO:0000313" key="2">
    <source>
        <dbReference type="Proteomes" id="UP000576209"/>
    </source>
</evidence>
<comment type="caution">
    <text evidence="1">The sequence shown here is derived from an EMBL/GenBank/DDBJ whole genome shotgun (WGS) entry which is preliminary data.</text>
</comment>
<organism evidence="1 2">
    <name type="scientific">Neolewinella aquimaris</name>
    <dbReference type="NCBI Taxonomy" id="1835722"/>
    <lineage>
        <taxon>Bacteria</taxon>
        <taxon>Pseudomonadati</taxon>
        <taxon>Bacteroidota</taxon>
        <taxon>Saprospiria</taxon>
        <taxon>Saprospirales</taxon>
        <taxon>Lewinellaceae</taxon>
        <taxon>Neolewinella</taxon>
    </lineage>
</organism>
<reference evidence="1 2" key="1">
    <citation type="submission" date="2020-08" db="EMBL/GenBank/DDBJ databases">
        <title>Genomic Encyclopedia of Type Strains, Phase IV (KMG-IV): sequencing the most valuable type-strain genomes for metagenomic binning, comparative biology and taxonomic classification.</title>
        <authorList>
            <person name="Goeker M."/>
        </authorList>
    </citation>
    <scope>NUCLEOTIDE SEQUENCE [LARGE SCALE GENOMIC DNA]</scope>
    <source>
        <strain evidence="1 2">DSM 105137</strain>
    </source>
</reference>
<dbReference type="EMBL" id="JACIFF010000004">
    <property type="protein sequence ID" value="MBB4079277.1"/>
    <property type="molecule type" value="Genomic_DNA"/>
</dbReference>
<dbReference type="AlphaFoldDB" id="A0A840E7N8"/>
<keyword evidence="2" id="KW-1185">Reference proteome</keyword>
<dbReference type="Proteomes" id="UP000576209">
    <property type="component" value="Unassembled WGS sequence"/>
</dbReference>
<dbReference type="NCBIfam" id="TIGR04183">
    <property type="entry name" value="Por_Secre_tail"/>
    <property type="match status" value="1"/>
</dbReference>